<evidence type="ECO:0000256" key="1">
    <source>
        <dbReference type="ARBA" id="ARBA00012528"/>
    </source>
</evidence>
<dbReference type="PANTHER" id="PTHR45138">
    <property type="entry name" value="REGULATORY COMPONENTS OF SENSORY TRANSDUCTION SYSTEM"/>
    <property type="match status" value="1"/>
</dbReference>
<organism evidence="6 7">
    <name type="scientific">Nitrosomonas communis</name>
    <dbReference type="NCBI Taxonomy" id="44574"/>
    <lineage>
        <taxon>Bacteria</taxon>
        <taxon>Pseudomonadati</taxon>
        <taxon>Pseudomonadota</taxon>
        <taxon>Betaproteobacteria</taxon>
        <taxon>Nitrosomonadales</taxon>
        <taxon>Nitrosomonadaceae</taxon>
        <taxon>Nitrosomonas</taxon>
    </lineage>
</organism>
<keyword evidence="3" id="KW-0812">Transmembrane</keyword>
<evidence type="ECO:0000313" key="7">
    <source>
        <dbReference type="Proteomes" id="UP000183287"/>
    </source>
</evidence>
<dbReference type="NCBIfam" id="TIGR00254">
    <property type="entry name" value="GGDEF"/>
    <property type="match status" value="1"/>
</dbReference>
<dbReference type="PROSITE" id="PS50112">
    <property type="entry name" value="PAS"/>
    <property type="match status" value="1"/>
</dbReference>
<dbReference type="CDD" id="cd01949">
    <property type="entry name" value="GGDEF"/>
    <property type="match status" value="1"/>
</dbReference>
<dbReference type="Gene3D" id="3.30.70.270">
    <property type="match status" value="1"/>
</dbReference>
<feature type="non-terminal residue" evidence="6">
    <location>
        <position position="1"/>
    </location>
</feature>
<comment type="catalytic activity">
    <reaction evidence="2">
        <text>2 GTP = 3',3'-c-di-GMP + 2 diphosphate</text>
        <dbReference type="Rhea" id="RHEA:24898"/>
        <dbReference type="ChEBI" id="CHEBI:33019"/>
        <dbReference type="ChEBI" id="CHEBI:37565"/>
        <dbReference type="ChEBI" id="CHEBI:58805"/>
        <dbReference type="EC" id="2.7.7.65"/>
    </reaction>
</comment>
<dbReference type="SUPFAM" id="SSF55073">
    <property type="entry name" value="Nucleotide cyclase"/>
    <property type="match status" value="1"/>
</dbReference>
<keyword evidence="3" id="KW-1133">Transmembrane helix</keyword>
<dbReference type="PANTHER" id="PTHR45138:SF9">
    <property type="entry name" value="DIGUANYLATE CYCLASE DGCM-RELATED"/>
    <property type="match status" value="1"/>
</dbReference>
<sequence>RDYFQEVKRHPNADILYLSPPFETVHKTYVINIIRIIPGEQGEFDGLVSATLDPEYFKTLMMSVQYAPSMWVALAHSDGLIFLMMPERDNIEGMNLRHPDSFFTRHQSSGKKEEVFTGIVYATQEHGMLALRTTYPPDLKMDKSLVVAVNRDSDSIFQSWRQHVLAQGILFGVIVLASTMGLFFHQHRQRKLEKEAVQARVLINRFSFALDRIPTYIFMKDQQRRYVYANRSTLELFKCSAEELAGSSDSRFFPPETVAKMHDIDTRVLIHGEDTAEKVICKSEDGNMRIYWEIKTPIYENDKKTRICGLCGISTDITELEMLKEKLEQQARQDYLTGLFNRRFFMEQGHAELIRAQRYGHALSMLMLDIDNFKKVNDRHGHQAGDAVLKRLADVMRKILRTVDITGRIGGEEFAVLLPETDPQRASEVAERLREDVACTAVTLETGMPLYFKVSIGVASLKDRNTDLNTLLNQADKALYQAKESGRNRVCL</sequence>
<dbReference type="InterPro" id="IPR043128">
    <property type="entry name" value="Rev_trsase/Diguanyl_cyclase"/>
</dbReference>
<feature type="transmembrane region" description="Helical" evidence="3">
    <location>
        <begin position="164"/>
        <end position="184"/>
    </location>
</feature>
<dbReference type="InterPro" id="IPR029787">
    <property type="entry name" value="Nucleotide_cyclase"/>
</dbReference>
<feature type="domain" description="GGDEF" evidence="5">
    <location>
        <begin position="361"/>
        <end position="492"/>
    </location>
</feature>
<keyword evidence="7" id="KW-1185">Reference proteome</keyword>
<feature type="domain" description="PAS" evidence="4">
    <location>
        <begin position="202"/>
        <end position="273"/>
    </location>
</feature>
<dbReference type="SMART" id="SM00091">
    <property type="entry name" value="PAS"/>
    <property type="match status" value="1"/>
</dbReference>
<proteinExistence type="predicted"/>
<dbReference type="GO" id="GO:0043709">
    <property type="term" value="P:cell adhesion involved in single-species biofilm formation"/>
    <property type="evidence" value="ECO:0007669"/>
    <property type="project" value="TreeGrafter"/>
</dbReference>
<dbReference type="SUPFAM" id="SSF55785">
    <property type="entry name" value="PYP-like sensor domain (PAS domain)"/>
    <property type="match status" value="1"/>
</dbReference>
<dbReference type="InterPro" id="IPR013656">
    <property type="entry name" value="PAS_4"/>
</dbReference>
<dbReference type="Pfam" id="PF00990">
    <property type="entry name" value="GGDEF"/>
    <property type="match status" value="1"/>
</dbReference>
<dbReference type="NCBIfam" id="TIGR00229">
    <property type="entry name" value="sensory_box"/>
    <property type="match status" value="1"/>
</dbReference>
<dbReference type="InterPro" id="IPR050469">
    <property type="entry name" value="Diguanylate_Cyclase"/>
</dbReference>
<dbReference type="Proteomes" id="UP000183287">
    <property type="component" value="Unassembled WGS sequence"/>
</dbReference>
<dbReference type="CDD" id="cd00130">
    <property type="entry name" value="PAS"/>
    <property type="match status" value="1"/>
</dbReference>
<dbReference type="InterPro" id="IPR035965">
    <property type="entry name" value="PAS-like_dom_sf"/>
</dbReference>
<dbReference type="GO" id="GO:1902201">
    <property type="term" value="P:negative regulation of bacterial-type flagellum-dependent cell motility"/>
    <property type="evidence" value="ECO:0007669"/>
    <property type="project" value="TreeGrafter"/>
</dbReference>
<dbReference type="InterPro" id="IPR000014">
    <property type="entry name" value="PAS"/>
</dbReference>
<accession>A0A1I4XRT5</accession>
<dbReference type="Pfam" id="PF08448">
    <property type="entry name" value="PAS_4"/>
    <property type="match status" value="1"/>
</dbReference>
<evidence type="ECO:0000313" key="6">
    <source>
        <dbReference type="EMBL" id="SFN28386.1"/>
    </source>
</evidence>
<feature type="non-terminal residue" evidence="6">
    <location>
        <position position="492"/>
    </location>
</feature>
<dbReference type="PROSITE" id="PS50887">
    <property type="entry name" value="GGDEF"/>
    <property type="match status" value="1"/>
</dbReference>
<dbReference type="GO" id="GO:0052621">
    <property type="term" value="F:diguanylate cyclase activity"/>
    <property type="evidence" value="ECO:0007669"/>
    <property type="project" value="UniProtKB-EC"/>
</dbReference>
<keyword evidence="3" id="KW-0472">Membrane</keyword>
<dbReference type="FunFam" id="3.30.70.270:FF:000001">
    <property type="entry name" value="Diguanylate cyclase domain protein"/>
    <property type="match status" value="1"/>
</dbReference>
<dbReference type="Gene3D" id="3.30.450.20">
    <property type="entry name" value="PAS domain"/>
    <property type="match status" value="2"/>
</dbReference>
<evidence type="ECO:0000256" key="3">
    <source>
        <dbReference type="SAM" id="Phobius"/>
    </source>
</evidence>
<dbReference type="InterPro" id="IPR000160">
    <property type="entry name" value="GGDEF_dom"/>
</dbReference>
<dbReference type="EC" id="2.7.7.65" evidence="1"/>
<evidence type="ECO:0000259" key="4">
    <source>
        <dbReference type="PROSITE" id="PS50112"/>
    </source>
</evidence>
<gene>
    <name evidence="6" type="ORF">SAMN05421863_11731</name>
</gene>
<dbReference type="SMART" id="SM00267">
    <property type="entry name" value="GGDEF"/>
    <property type="match status" value="1"/>
</dbReference>
<dbReference type="AlphaFoldDB" id="A0A1I4XRT5"/>
<name>A0A1I4XRT5_9PROT</name>
<dbReference type="EMBL" id="FOUB01000173">
    <property type="protein sequence ID" value="SFN28386.1"/>
    <property type="molecule type" value="Genomic_DNA"/>
</dbReference>
<dbReference type="GO" id="GO:0005886">
    <property type="term" value="C:plasma membrane"/>
    <property type="evidence" value="ECO:0007669"/>
    <property type="project" value="TreeGrafter"/>
</dbReference>
<evidence type="ECO:0000256" key="2">
    <source>
        <dbReference type="ARBA" id="ARBA00034247"/>
    </source>
</evidence>
<protein>
    <recommendedName>
        <fullName evidence="1">diguanylate cyclase</fullName>
        <ecNumber evidence="1">2.7.7.65</ecNumber>
    </recommendedName>
</protein>
<evidence type="ECO:0000259" key="5">
    <source>
        <dbReference type="PROSITE" id="PS50887"/>
    </source>
</evidence>
<reference evidence="7" key="1">
    <citation type="submission" date="2016-10" db="EMBL/GenBank/DDBJ databases">
        <authorList>
            <person name="Varghese N."/>
            <person name="Submissions S."/>
        </authorList>
    </citation>
    <scope>NUCLEOTIDE SEQUENCE [LARGE SCALE GENOMIC DNA]</scope>
    <source>
        <strain evidence="7">Nm44</strain>
    </source>
</reference>